<dbReference type="InterPro" id="IPR003439">
    <property type="entry name" value="ABC_transporter-like_ATP-bd"/>
</dbReference>
<evidence type="ECO:0000313" key="8">
    <source>
        <dbReference type="EMBL" id="CAE7859616.1"/>
    </source>
</evidence>
<dbReference type="Pfam" id="PF00005">
    <property type="entry name" value="ABC_tran"/>
    <property type="match status" value="1"/>
</dbReference>
<dbReference type="Proteomes" id="UP000601435">
    <property type="component" value="Unassembled WGS sequence"/>
</dbReference>
<comment type="caution">
    <text evidence="8">The sequence shown here is derived from an EMBL/GenBank/DDBJ whole genome shotgun (WGS) entry which is preliminary data.</text>
</comment>
<name>A0A813ABH7_9DINO</name>
<dbReference type="PANTHER" id="PTHR43297">
    <property type="entry name" value="OLIGOPEPTIDE TRANSPORT ATP-BINDING PROTEIN APPD"/>
    <property type="match status" value="1"/>
</dbReference>
<keyword evidence="4" id="KW-0472">Membrane</keyword>
<dbReference type="OrthoDB" id="411892at2759"/>
<dbReference type="InterPro" id="IPR007235">
    <property type="entry name" value="Glyco_trans_28_C"/>
</dbReference>
<evidence type="ECO:0000256" key="2">
    <source>
        <dbReference type="ARBA" id="ARBA00022448"/>
    </source>
</evidence>
<dbReference type="Gene3D" id="3.40.50.2000">
    <property type="entry name" value="Glycogen Phosphorylase B"/>
    <property type="match status" value="1"/>
</dbReference>
<dbReference type="InterPro" id="IPR027417">
    <property type="entry name" value="P-loop_NTPase"/>
</dbReference>
<feature type="non-terminal residue" evidence="8">
    <location>
        <position position="894"/>
    </location>
</feature>
<dbReference type="Pfam" id="PF04101">
    <property type="entry name" value="Glyco_tran_28_C"/>
    <property type="match status" value="1"/>
</dbReference>
<evidence type="ECO:0000256" key="5">
    <source>
        <dbReference type="SAM" id="MobiDB-lite"/>
    </source>
</evidence>
<keyword evidence="2" id="KW-0813">Transport</keyword>
<feature type="domain" description="ABC transporter" evidence="6">
    <location>
        <begin position="746"/>
        <end position="894"/>
    </location>
</feature>
<gene>
    <name evidence="8" type="primary">dppD</name>
    <name evidence="8" type="ORF">SNEC2469_LOCUS27166</name>
</gene>
<feature type="region of interest" description="Disordered" evidence="5">
    <location>
        <begin position="510"/>
        <end position="533"/>
    </location>
</feature>
<keyword evidence="3" id="KW-1003">Cell membrane</keyword>
<dbReference type="GO" id="GO:0016020">
    <property type="term" value="C:membrane"/>
    <property type="evidence" value="ECO:0007669"/>
    <property type="project" value="UniProtKB-SubCell"/>
</dbReference>
<dbReference type="InterPro" id="IPR013078">
    <property type="entry name" value="His_Pase_superF_clade-1"/>
</dbReference>
<evidence type="ECO:0000313" key="9">
    <source>
        <dbReference type="Proteomes" id="UP000601435"/>
    </source>
</evidence>
<dbReference type="EMBL" id="CAJNJA010056707">
    <property type="protein sequence ID" value="CAE7859616.1"/>
    <property type="molecule type" value="Genomic_DNA"/>
</dbReference>
<evidence type="ECO:0000256" key="4">
    <source>
        <dbReference type="ARBA" id="ARBA00023136"/>
    </source>
</evidence>
<evidence type="ECO:0000259" key="7">
    <source>
        <dbReference type="Pfam" id="PF04101"/>
    </source>
</evidence>
<dbReference type="GO" id="GO:0016887">
    <property type="term" value="F:ATP hydrolysis activity"/>
    <property type="evidence" value="ECO:0007669"/>
    <property type="project" value="InterPro"/>
</dbReference>
<evidence type="ECO:0000256" key="3">
    <source>
        <dbReference type="ARBA" id="ARBA00022475"/>
    </source>
</evidence>
<feature type="non-terminal residue" evidence="8">
    <location>
        <position position="1"/>
    </location>
</feature>
<dbReference type="SUPFAM" id="SSF53254">
    <property type="entry name" value="Phosphoglycerate mutase-like"/>
    <property type="match status" value="1"/>
</dbReference>
<dbReference type="Gene3D" id="3.40.50.1240">
    <property type="entry name" value="Phosphoglycerate mutase-like"/>
    <property type="match status" value="1"/>
</dbReference>
<dbReference type="SUPFAM" id="SSF53756">
    <property type="entry name" value="UDP-Glycosyltransferase/glycogen phosphorylase"/>
    <property type="match status" value="1"/>
</dbReference>
<dbReference type="SUPFAM" id="SSF52540">
    <property type="entry name" value="P-loop containing nucleoside triphosphate hydrolases"/>
    <property type="match status" value="1"/>
</dbReference>
<dbReference type="InterPro" id="IPR029033">
    <property type="entry name" value="His_PPase_superfam"/>
</dbReference>
<keyword evidence="9" id="KW-1185">Reference proteome</keyword>
<dbReference type="Gene3D" id="3.40.50.300">
    <property type="entry name" value="P-loop containing nucleotide triphosphate hydrolases"/>
    <property type="match status" value="1"/>
</dbReference>
<dbReference type="GO" id="GO:0005524">
    <property type="term" value="F:ATP binding"/>
    <property type="evidence" value="ECO:0007669"/>
    <property type="project" value="InterPro"/>
</dbReference>
<sequence>RIQGQRDVGLSQRGRVMASGWRLPADLAGHRWLSSTLARARETAHLLGHPEATPLAALNEMHWGAWEGETLAALRARHGAAMAANEARGLDFRPTGGESPREVQARLRPLLARLAREGRPSVAVAHRGVIRALYCLASGWDLTGRPPVDFDRESMQRFRLSRDGRLALDRLNERMRAAALARACAARGLSVALVSGGRPLRHLELGRARLIQLEPWLRSRDESFAALIGPGDRPLDAALQAARRARLLEILEAEAPRVLVTEHYPFGRRKLRFELEPLLCAARARRPRPWLVASVRDLLVRKPAEKTAWMAEAAAAYDRILVHGDPALIPFEASFAQTAALGERLTYSGYVLEAGRPLRRPPRGEVLVSAGGGAFGLALLTSALVARPASRARDLPWRLLVGDNLPEADFLALRRAAPAGVKVQRARPDFPARLQTCALSISQGGYNTTVAVLHAGCPAVIVPYEADGQSEQRERAELLARRGWLTCAAGGDRDPLALAAAIDRSLAAPAPAGRPDLSGAATTAEPSGRSRVSGAMSDLDTAFYRYPPRALVGDYIRSGVGTAFGLVVLATNPVNPWLLGIFGSLSAAFALFGLRTLRHHLTEVAVNPEGVFVKDIGTRGLAWPALDQVKLRFYGTRRQARGERVSGGGFLQLTLRGGGRKLVFDSTLLGFKDVAWHAARAAREKDLPLDPTTAGNLLDIGVDADSDAPHRQSAAGAAGPGGPPLLEVRDLEIAFHLPEGRLEAVRGASFSVPVGGTVALVGESGSGKSVISQAIMGILPKPARITGGAILFTDPAEGPQAQPQDIAKLAPAGPRMRALRGGRISIIFQEPMTSLSPVHTVGDQICEALLLHRKVDPQQARAAAAETLRLVGFPEPARALKTYPFELSGGLRQR</sequence>
<reference evidence="8" key="1">
    <citation type="submission" date="2021-02" db="EMBL/GenBank/DDBJ databases">
        <authorList>
            <person name="Dougan E. K."/>
            <person name="Rhodes N."/>
            <person name="Thang M."/>
            <person name="Chan C."/>
        </authorList>
    </citation>
    <scope>NUCLEOTIDE SEQUENCE</scope>
</reference>
<dbReference type="AlphaFoldDB" id="A0A813ABH7"/>
<protein>
    <submittedName>
        <fullName evidence="8">DppD protein</fullName>
    </submittedName>
</protein>
<accession>A0A813ABH7</accession>
<comment type="subcellular location">
    <subcellularLocation>
        <location evidence="1">Membrane</location>
    </subcellularLocation>
</comment>
<dbReference type="Pfam" id="PF00300">
    <property type="entry name" value="His_Phos_1"/>
    <property type="match status" value="1"/>
</dbReference>
<dbReference type="InterPro" id="IPR050388">
    <property type="entry name" value="ABC_Ni/Peptide_Import"/>
</dbReference>
<proteinExistence type="predicted"/>
<feature type="domain" description="Glycosyl transferase family 28 C-terminal" evidence="7">
    <location>
        <begin position="429"/>
        <end position="507"/>
    </location>
</feature>
<dbReference type="GO" id="GO:0016758">
    <property type="term" value="F:hexosyltransferase activity"/>
    <property type="evidence" value="ECO:0007669"/>
    <property type="project" value="InterPro"/>
</dbReference>
<dbReference type="CDD" id="cd07067">
    <property type="entry name" value="HP_PGM_like"/>
    <property type="match status" value="1"/>
</dbReference>
<dbReference type="PANTHER" id="PTHR43297:SF2">
    <property type="entry name" value="DIPEPTIDE TRANSPORT ATP-BINDING PROTEIN DPPD"/>
    <property type="match status" value="1"/>
</dbReference>
<evidence type="ECO:0000259" key="6">
    <source>
        <dbReference type="Pfam" id="PF00005"/>
    </source>
</evidence>
<evidence type="ECO:0000256" key="1">
    <source>
        <dbReference type="ARBA" id="ARBA00004370"/>
    </source>
</evidence>
<organism evidence="8 9">
    <name type="scientific">Symbiodinium necroappetens</name>
    <dbReference type="NCBI Taxonomy" id="1628268"/>
    <lineage>
        <taxon>Eukaryota</taxon>
        <taxon>Sar</taxon>
        <taxon>Alveolata</taxon>
        <taxon>Dinophyceae</taxon>
        <taxon>Suessiales</taxon>
        <taxon>Symbiodiniaceae</taxon>
        <taxon>Symbiodinium</taxon>
    </lineage>
</organism>